<organism evidence="2 3">
    <name type="scientific">Heligmosomoides polygyrus</name>
    <name type="common">Parasitic roundworm</name>
    <dbReference type="NCBI Taxonomy" id="6339"/>
    <lineage>
        <taxon>Eukaryota</taxon>
        <taxon>Metazoa</taxon>
        <taxon>Ecdysozoa</taxon>
        <taxon>Nematoda</taxon>
        <taxon>Chromadorea</taxon>
        <taxon>Rhabditida</taxon>
        <taxon>Rhabditina</taxon>
        <taxon>Rhabditomorpha</taxon>
        <taxon>Strongyloidea</taxon>
        <taxon>Heligmosomidae</taxon>
        <taxon>Heligmosomoides</taxon>
    </lineage>
</organism>
<proteinExistence type="predicted"/>
<dbReference type="OrthoDB" id="5898690at2759"/>
<accession>A0A3P7UEM4</accession>
<evidence type="ECO:0000313" key="3">
    <source>
        <dbReference type="WBParaSite" id="HPBE_0000197001-mRNA-1"/>
    </source>
</evidence>
<keyword evidence="2" id="KW-1185">Reference proteome</keyword>
<dbReference type="EMBL" id="UZAH01002561">
    <property type="protein sequence ID" value="VDO22424.1"/>
    <property type="molecule type" value="Genomic_DNA"/>
</dbReference>
<dbReference type="Proteomes" id="UP000050761">
    <property type="component" value="Unassembled WGS sequence"/>
</dbReference>
<accession>A0A183F728</accession>
<evidence type="ECO:0000313" key="1">
    <source>
        <dbReference type="EMBL" id="VDO22424.1"/>
    </source>
</evidence>
<dbReference type="WBParaSite" id="HPBE_0000197001-mRNA-1">
    <property type="protein sequence ID" value="HPBE_0000197001-mRNA-1"/>
    <property type="gene ID" value="HPBE_0000197001"/>
</dbReference>
<protein>
    <submittedName>
        <fullName evidence="3">Protein kinase domain-containing protein</fullName>
    </submittedName>
</protein>
<reference evidence="3" key="2">
    <citation type="submission" date="2019-09" db="UniProtKB">
        <authorList>
            <consortium name="WormBaseParasite"/>
        </authorList>
    </citation>
    <scope>IDENTIFICATION</scope>
</reference>
<gene>
    <name evidence="1" type="ORF">HPBE_LOCUS1971</name>
</gene>
<dbReference type="AlphaFoldDB" id="A0A183F728"/>
<name>A0A183F728_HELPZ</name>
<reference evidence="1 2" key="1">
    <citation type="submission" date="2018-11" db="EMBL/GenBank/DDBJ databases">
        <authorList>
            <consortium name="Pathogen Informatics"/>
        </authorList>
    </citation>
    <scope>NUCLEOTIDE SEQUENCE [LARGE SCALE GENOMIC DNA]</scope>
</reference>
<sequence>MKRAKPDPDRSQKAEGWPYWKALQFLDPILDTGERYVSTPSMSQSSHFSDHTLEDITDYDENVAPEFFSERRNATRIGPGIPPEAKATVERVIGSGATGIIRMSMASTLRNIADYDDVLAQEFKMKVDQLQLEATREVIRFKRGPQN</sequence>
<evidence type="ECO:0000313" key="2">
    <source>
        <dbReference type="Proteomes" id="UP000050761"/>
    </source>
</evidence>